<gene>
    <name evidence="10" type="ORF">SAMN02745781_03595</name>
</gene>
<feature type="domain" description="2Fe-2S ferredoxin-type" evidence="9">
    <location>
        <begin position="3"/>
        <end position="89"/>
    </location>
</feature>
<evidence type="ECO:0000256" key="4">
    <source>
        <dbReference type="ARBA" id="ARBA00022723"/>
    </source>
</evidence>
<dbReference type="PANTHER" id="PTHR43112:SF3">
    <property type="entry name" value="FERREDOXIN-2, CHLOROPLASTIC"/>
    <property type="match status" value="1"/>
</dbReference>
<dbReference type="InterPro" id="IPR006058">
    <property type="entry name" value="2Fe2S_fd_BS"/>
</dbReference>
<keyword evidence="3" id="KW-0001">2Fe-2S</keyword>
<keyword evidence="11" id="KW-1185">Reference proteome</keyword>
<dbReference type="InterPro" id="IPR036010">
    <property type="entry name" value="2Fe-2S_ferredoxin-like_sf"/>
</dbReference>
<organism evidence="10 11">
    <name type="scientific">Vibrio gazogenes DSM 21264 = NBRC 103151</name>
    <dbReference type="NCBI Taxonomy" id="1123492"/>
    <lineage>
        <taxon>Bacteria</taxon>
        <taxon>Pseudomonadati</taxon>
        <taxon>Pseudomonadota</taxon>
        <taxon>Gammaproteobacteria</taxon>
        <taxon>Vibrionales</taxon>
        <taxon>Vibrionaceae</taxon>
        <taxon>Vibrio</taxon>
    </lineage>
</organism>
<keyword evidence="5" id="KW-0249">Electron transport</keyword>
<proteinExistence type="inferred from homology"/>
<dbReference type="SUPFAM" id="SSF54292">
    <property type="entry name" value="2Fe-2S ferredoxin-like"/>
    <property type="match status" value="1"/>
</dbReference>
<evidence type="ECO:0000313" key="11">
    <source>
        <dbReference type="Proteomes" id="UP000184159"/>
    </source>
</evidence>
<evidence type="ECO:0000256" key="1">
    <source>
        <dbReference type="ARBA" id="ARBA00007874"/>
    </source>
</evidence>
<keyword evidence="6" id="KW-0408">Iron</keyword>
<dbReference type="GO" id="GO:0051537">
    <property type="term" value="F:2 iron, 2 sulfur cluster binding"/>
    <property type="evidence" value="ECO:0007669"/>
    <property type="project" value="UniProtKB-KW"/>
</dbReference>
<dbReference type="Pfam" id="PF00111">
    <property type="entry name" value="Fer2"/>
    <property type="match status" value="1"/>
</dbReference>
<dbReference type="GO" id="GO:0046872">
    <property type="term" value="F:metal ion binding"/>
    <property type="evidence" value="ECO:0007669"/>
    <property type="project" value="UniProtKB-KW"/>
</dbReference>
<evidence type="ECO:0000256" key="8">
    <source>
        <dbReference type="ARBA" id="ARBA00034078"/>
    </source>
</evidence>
<comment type="similarity">
    <text evidence="1">Belongs to the 2Fe2S plant-type ferredoxin family.</text>
</comment>
<dbReference type="AlphaFoldDB" id="A0A1M5FUU9"/>
<dbReference type="Proteomes" id="UP000184159">
    <property type="component" value="Unassembled WGS sequence"/>
</dbReference>
<comment type="cofactor">
    <cofactor evidence="8">
        <name>[2Fe-2S] cluster</name>
        <dbReference type="ChEBI" id="CHEBI:190135"/>
    </cofactor>
</comment>
<reference evidence="11" key="1">
    <citation type="submission" date="2016-11" db="EMBL/GenBank/DDBJ databases">
        <authorList>
            <person name="Varghese N."/>
            <person name="Submissions S."/>
        </authorList>
    </citation>
    <scope>NUCLEOTIDE SEQUENCE [LARGE SCALE GENOMIC DNA]</scope>
    <source>
        <strain evidence="11">DSM 21264</strain>
    </source>
</reference>
<dbReference type="InterPro" id="IPR001041">
    <property type="entry name" value="2Fe-2S_ferredoxin-type"/>
</dbReference>
<dbReference type="CDD" id="cd00207">
    <property type="entry name" value="fer2"/>
    <property type="match status" value="1"/>
</dbReference>
<evidence type="ECO:0000256" key="7">
    <source>
        <dbReference type="ARBA" id="ARBA00023014"/>
    </source>
</evidence>
<evidence type="ECO:0000256" key="5">
    <source>
        <dbReference type="ARBA" id="ARBA00022982"/>
    </source>
</evidence>
<dbReference type="RefSeq" id="WP_072962422.1">
    <property type="nucleotide sequence ID" value="NZ_FQUH01000021.1"/>
</dbReference>
<evidence type="ECO:0000313" key="10">
    <source>
        <dbReference type="EMBL" id="SHF95199.1"/>
    </source>
</evidence>
<evidence type="ECO:0000256" key="3">
    <source>
        <dbReference type="ARBA" id="ARBA00022714"/>
    </source>
</evidence>
<name>A0A1M5FUU9_VIBGA</name>
<keyword evidence="2" id="KW-0813">Transport</keyword>
<dbReference type="InterPro" id="IPR012675">
    <property type="entry name" value="Beta-grasp_dom_sf"/>
</dbReference>
<keyword evidence="4" id="KW-0479">Metal-binding</keyword>
<dbReference type="PROSITE" id="PS51085">
    <property type="entry name" value="2FE2S_FER_2"/>
    <property type="match status" value="1"/>
</dbReference>
<accession>A0A1M5FUU9</accession>
<dbReference type="Gene3D" id="3.10.20.30">
    <property type="match status" value="1"/>
</dbReference>
<dbReference type="EMBL" id="FQUH01000021">
    <property type="protein sequence ID" value="SHF95199.1"/>
    <property type="molecule type" value="Genomic_DNA"/>
</dbReference>
<evidence type="ECO:0000256" key="2">
    <source>
        <dbReference type="ARBA" id="ARBA00022448"/>
    </source>
</evidence>
<dbReference type="PANTHER" id="PTHR43112">
    <property type="entry name" value="FERREDOXIN"/>
    <property type="match status" value="1"/>
</dbReference>
<dbReference type="PROSITE" id="PS00197">
    <property type="entry name" value="2FE2S_FER_1"/>
    <property type="match status" value="1"/>
</dbReference>
<keyword evidence="7" id="KW-0411">Iron-sulfur</keyword>
<evidence type="ECO:0000259" key="9">
    <source>
        <dbReference type="PROSITE" id="PS51085"/>
    </source>
</evidence>
<protein>
    <submittedName>
        <fullName evidence="10">Ferredoxin</fullName>
    </submittedName>
</protein>
<evidence type="ECO:0000256" key="6">
    <source>
        <dbReference type="ARBA" id="ARBA00023004"/>
    </source>
</evidence>
<sequence length="89" mass="10209">MTFTVRLLPENIEFTVERGQTVLDAAIRQQIPFPHRCRVGACGMCLCKKLSGEVSYQLEPMLTEEEQSQGWIFSCQAYAQTHLVLTWDE</sequence>